<name>A0A8C9UXE7_SCLFO</name>
<reference evidence="2" key="2">
    <citation type="submission" date="2025-08" db="UniProtKB">
        <authorList>
            <consortium name="Ensembl"/>
        </authorList>
    </citation>
    <scope>IDENTIFICATION</scope>
</reference>
<reference evidence="2" key="3">
    <citation type="submission" date="2025-09" db="UniProtKB">
        <authorList>
            <consortium name="Ensembl"/>
        </authorList>
    </citation>
    <scope>IDENTIFICATION</scope>
</reference>
<evidence type="ECO:0000313" key="2">
    <source>
        <dbReference type="Ensembl" id="ENSSFOP00015002560.2"/>
    </source>
</evidence>
<feature type="compositionally biased region" description="Gly residues" evidence="1">
    <location>
        <begin position="99"/>
        <end position="109"/>
    </location>
</feature>
<dbReference type="AlphaFoldDB" id="A0A8C9UXE7"/>
<dbReference type="PANTHER" id="PTHR34251:SF1">
    <property type="entry name" value="LEUCINE, GLUTAMATE AND LYSINE RICH 1"/>
    <property type="match status" value="1"/>
</dbReference>
<reference evidence="2 3" key="1">
    <citation type="submission" date="2019-04" db="EMBL/GenBank/DDBJ databases">
        <authorList>
            <consortium name="Wellcome Sanger Institute Data Sharing"/>
        </authorList>
    </citation>
    <scope>NUCLEOTIDE SEQUENCE [LARGE SCALE GENOMIC DNA]</scope>
</reference>
<dbReference type="InterPro" id="IPR038799">
    <property type="entry name" value="LEKR1"/>
</dbReference>
<evidence type="ECO:0000313" key="3">
    <source>
        <dbReference type="Proteomes" id="UP000694397"/>
    </source>
</evidence>
<protein>
    <submittedName>
        <fullName evidence="2">Uncharacterized protein</fullName>
    </submittedName>
</protein>
<dbReference type="Proteomes" id="UP000694397">
    <property type="component" value="Chromosome 10"/>
</dbReference>
<organism evidence="2 3">
    <name type="scientific">Scleropages formosus</name>
    <name type="common">Asian bonytongue</name>
    <name type="synonym">Osteoglossum formosum</name>
    <dbReference type="NCBI Taxonomy" id="113540"/>
    <lineage>
        <taxon>Eukaryota</taxon>
        <taxon>Metazoa</taxon>
        <taxon>Chordata</taxon>
        <taxon>Craniata</taxon>
        <taxon>Vertebrata</taxon>
        <taxon>Euteleostomi</taxon>
        <taxon>Actinopterygii</taxon>
        <taxon>Neopterygii</taxon>
        <taxon>Teleostei</taxon>
        <taxon>Osteoglossocephala</taxon>
        <taxon>Osteoglossomorpha</taxon>
        <taxon>Osteoglossiformes</taxon>
        <taxon>Osteoglossidae</taxon>
        <taxon>Scleropages</taxon>
    </lineage>
</organism>
<dbReference type="GeneTree" id="ENSGT01100000264189"/>
<proteinExistence type="predicted"/>
<keyword evidence="3" id="KW-1185">Reference proteome</keyword>
<dbReference type="OrthoDB" id="10256467at2759"/>
<evidence type="ECO:0000256" key="1">
    <source>
        <dbReference type="SAM" id="MobiDB-lite"/>
    </source>
</evidence>
<sequence length="118" mass="13268">MAATRTRAHTHTHTHTHALWMGPSETVCRYCGVSYLVLHEFRRLQGKLRAVEQELERRRGSAEREDKVAGESLCLRERRRGRDAAGHMESMRSLVLSQGWGGRGGGGGQRENFSLLAP</sequence>
<dbReference type="PANTHER" id="PTHR34251">
    <property type="entry name" value="LEUCINE-, GLUTAMATE- AND LYSINE-RICH PROTEIN 1"/>
    <property type="match status" value="1"/>
</dbReference>
<feature type="region of interest" description="Disordered" evidence="1">
    <location>
        <begin position="97"/>
        <end position="118"/>
    </location>
</feature>
<accession>A0A8C9UXE7</accession>
<dbReference type="Ensembl" id="ENSSFOT00015002605.2">
    <property type="protein sequence ID" value="ENSSFOP00015002560.2"/>
    <property type="gene ID" value="ENSSFOG00015001719.2"/>
</dbReference>